<protein>
    <submittedName>
        <fullName evidence="8">Sugar ABC transporter permease</fullName>
    </submittedName>
</protein>
<keyword evidence="4" id="KW-0564">Palmitate</keyword>
<evidence type="ECO:0000256" key="6">
    <source>
        <dbReference type="SAM" id="MobiDB-lite"/>
    </source>
</evidence>
<evidence type="ECO:0000313" key="8">
    <source>
        <dbReference type="EMBL" id="GGI44669.1"/>
    </source>
</evidence>
<evidence type="ECO:0000256" key="1">
    <source>
        <dbReference type="ARBA" id="ARBA00022475"/>
    </source>
</evidence>
<dbReference type="RefSeq" id="WP_189008010.1">
    <property type="nucleotide sequence ID" value="NZ_BMHE01000003.1"/>
</dbReference>
<dbReference type="Pfam" id="PF01547">
    <property type="entry name" value="SBP_bac_1"/>
    <property type="match status" value="1"/>
</dbReference>
<name>A0ABQ2BPP0_9BACL</name>
<organism evidence="8 9">
    <name type="scientific">Paenibacillus marchantiophytorum</name>
    <dbReference type="NCBI Taxonomy" id="1619310"/>
    <lineage>
        <taxon>Bacteria</taxon>
        <taxon>Bacillati</taxon>
        <taxon>Bacillota</taxon>
        <taxon>Bacilli</taxon>
        <taxon>Bacillales</taxon>
        <taxon>Paenibacillaceae</taxon>
        <taxon>Paenibacillus</taxon>
    </lineage>
</organism>
<feature type="region of interest" description="Disordered" evidence="6">
    <location>
        <begin position="27"/>
        <end position="46"/>
    </location>
</feature>
<accession>A0ABQ2BPP0</accession>
<dbReference type="PANTHER" id="PTHR43649">
    <property type="entry name" value="ARABINOSE-BINDING PROTEIN-RELATED"/>
    <property type="match status" value="1"/>
</dbReference>
<feature type="chain" id="PRO_5046651944" evidence="7">
    <location>
        <begin position="23"/>
        <end position="511"/>
    </location>
</feature>
<feature type="signal peptide" evidence="7">
    <location>
        <begin position="1"/>
        <end position="22"/>
    </location>
</feature>
<reference evidence="9" key="1">
    <citation type="journal article" date="2019" name="Int. J. Syst. Evol. Microbiol.">
        <title>The Global Catalogue of Microorganisms (GCM) 10K type strain sequencing project: providing services to taxonomists for standard genome sequencing and annotation.</title>
        <authorList>
            <consortium name="The Broad Institute Genomics Platform"/>
            <consortium name="The Broad Institute Genome Sequencing Center for Infectious Disease"/>
            <person name="Wu L."/>
            <person name="Ma J."/>
        </authorList>
    </citation>
    <scope>NUCLEOTIDE SEQUENCE [LARGE SCALE GENOMIC DNA]</scope>
    <source>
        <strain evidence="9">CGMCC 1.15043</strain>
    </source>
</reference>
<dbReference type="PANTHER" id="PTHR43649:SF33">
    <property type="entry name" value="POLYGALACTURONAN_RHAMNOGALACTURONAN-BINDING PROTEIN YTCQ"/>
    <property type="match status" value="1"/>
</dbReference>
<evidence type="ECO:0000256" key="2">
    <source>
        <dbReference type="ARBA" id="ARBA00022729"/>
    </source>
</evidence>
<dbReference type="Gene3D" id="3.40.190.10">
    <property type="entry name" value="Periplasmic binding protein-like II"/>
    <property type="match status" value="2"/>
</dbReference>
<comment type="caution">
    <text evidence="8">The sequence shown here is derived from an EMBL/GenBank/DDBJ whole genome shotgun (WGS) entry which is preliminary data.</text>
</comment>
<dbReference type="EMBL" id="BMHE01000003">
    <property type="protein sequence ID" value="GGI44669.1"/>
    <property type="molecule type" value="Genomic_DNA"/>
</dbReference>
<evidence type="ECO:0000313" key="9">
    <source>
        <dbReference type="Proteomes" id="UP000615455"/>
    </source>
</evidence>
<dbReference type="SUPFAM" id="SSF53850">
    <property type="entry name" value="Periplasmic binding protein-like II"/>
    <property type="match status" value="1"/>
</dbReference>
<keyword evidence="5" id="KW-0449">Lipoprotein</keyword>
<sequence length="511" mass="57604">MIQVSTRSYLVSMIVLASAVFAGCSSSTDHSAEPNRTGTVSPTNNAVSSSAALAPATIRVFTEYNTAWPPKKDWGVWKWVKEETNITVNQKTATSPESLSLEVASGSMPDVMSVFPGDVQKFGAQGAFLDLSKYMDKMANVKAYLDAKPDIRARVTQPDGKIYNIINDGAGTGNQLVWFYRDDVFQKNNLKAPSTWDELYLTAKKLKELYPESYPLVFRHGINTLFAFAPTFGVYPEFHKDPVTGKMKYGVNDPNFKKMIGYLNKFYTEGLFPPDWLSMDYKAWSQFMATNKSFITVQYIGQIEIMNNQMKEGHLKFMAPPLGAGSKAFLPRGNYEDYGFAVASKTTNLDASLRYLNFIYSQKGRDVLSWGKEGETYTVENGKRKFKPIFKEANDLRKEAGIQTAGTYGWFDFDAWLSLVKDSEQEAYVEAQKYQFPVNNMLPILTKEEIDSIVTQADQLNKYYTTSVSKFIMGETPLAQWDTFISSLNQYGLPKLLETYQTALERQKAGK</sequence>
<dbReference type="PROSITE" id="PS51257">
    <property type="entry name" value="PROKAR_LIPOPROTEIN"/>
    <property type="match status" value="1"/>
</dbReference>
<evidence type="ECO:0000256" key="7">
    <source>
        <dbReference type="SAM" id="SignalP"/>
    </source>
</evidence>
<evidence type="ECO:0000256" key="4">
    <source>
        <dbReference type="ARBA" id="ARBA00023139"/>
    </source>
</evidence>
<gene>
    <name evidence="8" type="ORF">GCM10008018_08250</name>
</gene>
<dbReference type="InterPro" id="IPR050490">
    <property type="entry name" value="Bact_solute-bd_prot1"/>
</dbReference>
<keyword evidence="1" id="KW-1003">Cell membrane</keyword>
<dbReference type="Proteomes" id="UP000615455">
    <property type="component" value="Unassembled WGS sequence"/>
</dbReference>
<evidence type="ECO:0000256" key="3">
    <source>
        <dbReference type="ARBA" id="ARBA00023136"/>
    </source>
</evidence>
<evidence type="ECO:0000256" key="5">
    <source>
        <dbReference type="ARBA" id="ARBA00023288"/>
    </source>
</evidence>
<dbReference type="InterPro" id="IPR006059">
    <property type="entry name" value="SBP"/>
</dbReference>
<keyword evidence="9" id="KW-1185">Reference proteome</keyword>
<proteinExistence type="predicted"/>
<keyword evidence="3" id="KW-0472">Membrane</keyword>
<keyword evidence="2 7" id="KW-0732">Signal</keyword>